<dbReference type="Gene3D" id="3.40.50.150">
    <property type="entry name" value="Vaccinia Virus protein VP39"/>
    <property type="match status" value="1"/>
</dbReference>
<keyword evidence="4" id="KW-0489">Methyltransferase</keyword>
<reference evidence="10" key="1">
    <citation type="journal article" date="2019" name="Int. J. Syst. Evol. Microbiol.">
        <title>The Global Catalogue of Microorganisms (GCM) 10K type strain sequencing project: providing services to taxonomists for standard genome sequencing and annotation.</title>
        <authorList>
            <consortium name="The Broad Institute Genomics Platform"/>
            <consortium name="The Broad Institute Genome Sequencing Center for Infectious Disease"/>
            <person name="Wu L."/>
            <person name="Ma J."/>
        </authorList>
    </citation>
    <scope>NUCLEOTIDE SEQUENCE [LARGE SCALE GENOMIC DNA]</scope>
    <source>
        <strain evidence="10">CGMCC 4.7289</strain>
    </source>
</reference>
<evidence type="ECO:0000256" key="3">
    <source>
        <dbReference type="ARBA" id="ARBA00011977"/>
    </source>
</evidence>
<evidence type="ECO:0000256" key="2">
    <source>
        <dbReference type="ARBA" id="ARBA00003015"/>
    </source>
</evidence>
<dbReference type="RefSeq" id="WP_253763950.1">
    <property type="nucleotide sequence ID" value="NZ_JAMZDZ010000001.1"/>
</dbReference>
<dbReference type="Proteomes" id="UP001595816">
    <property type="component" value="Unassembled WGS sequence"/>
</dbReference>
<evidence type="ECO:0000313" key="10">
    <source>
        <dbReference type="Proteomes" id="UP001595816"/>
    </source>
</evidence>
<evidence type="ECO:0000256" key="7">
    <source>
        <dbReference type="ARBA" id="ARBA00022694"/>
    </source>
</evidence>
<name>A0ABV8LW14_9ACTN</name>
<dbReference type="PROSITE" id="PS51625">
    <property type="entry name" value="SAM_MT_TRMB"/>
    <property type="match status" value="1"/>
</dbReference>
<feature type="region of interest" description="Disordered" evidence="8">
    <location>
        <begin position="58"/>
        <end position="79"/>
    </location>
</feature>
<comment type="catalytic activity">
    <reaction evidence="1">
        <text>guanosine(46) in tRNA + S-adenosyl-L-methionine = N(7)-methylguanosine(46) in tRNA + S-adenosyl-L-homocysteine</text>
        <dbReference type="Rhea" id="RHEA:42708"/>
        <dbReference type="Rhea" id="RHEA-COMP:10188"/>
        <dbReference type="Rhea" id="RHEA-COMP:10189"/>
        <dbReference type="ChEBI" id="CHEBI:57856"/>
        <dbReference type="ChEBI" id="CHEBI:59789"/>
        <dbReference type="ChEBI" id="CHEBI:74269"/>
        <dbReference type="ChEBI" id="CHEBI:74480"/>
        <dbReference type="EC" id="2.1.1.33"/>
    </reaction>
</comment>
<keyword evidence="6" id="KW-0949">S-adenosyl-L-methionine</keyword>
<dbReference type="InterPro" id="IPR029063">
    <property type="entry name" value="SAM-dependent_MTases_sf"/>
</dbReference>
<keyword evidence="5" id="KW-0808">Transferase</keyword>
<comment type="function">
    <text evidence="2">Catalyzes the formation of N(7)-methylguanine at position 46 (m7G46) in tRNA.</text>
</comment>
<comment type="caution">
    <text evidence="9">The sequence shown here is derived from an EMBL/GenBank/DDBJ whole genome shotgun (WGS) entry which is preliminary data.</text>
</comment>
<proteinExistence type="predicted"/>
<evidence type="ECO:0000256" key="8">
    <source>
        <dbReference type="SAM" id="MobiDB-lite"/>
    </source>
</evidence>
<dbReference type="EC" id="2.1.1.33" evidence="3"/>
<evidence type="ECO:0000256" key="4">
    <source>
        <dbReference type="ARBA" id="ARBA00022603"/>
    </source>
</evidence>
<accession>A0ABV8LW14</accession>
<gene>
    <name evidence="9" type="ORF">ACFOZ4_31880</name>
</gene>
<feature type="compositionally biased region" description="Basic residues" evidence="8">
    <location>
        <begin position="67"/>
        <end position="79"/>
    </location>
</feature>
<keyword evidence="10" id="KW-1185">Reference proteome</keyword>
<evidence type="ECO:0000313" key="9">
    <source>
        <dbReference type="EMBL" id="MFC4135236.1"/>
    </source>
</evidence>
<evidence type="ECO:0000256" key="6">
    <source>
        <dbReference type="ARBA" id="ARBA00022691"/>
    </source>
</evidence>
<keyword evidence="7" id="KW-0819">tRNA processing</keyword>
<dbReference type="EMBL" id="JBHSAY010000020">
    <property type="protein sequence ID" value="MFC4135236.1"/>
    <property type="molecule type" value="Genomic_DNA"/>
</dbReference>
<dbReference type="Pfam" id="PF02390">
    <property type="entry name" value="Methyltransf_4"/>
    <property type="match status" value="1"/>
</dbReference>
<organism evidence="9 10">
    <name type="scientific">Hamadaea flava</name>
    <dbReference type="NCBI Taxonomy" id="1742688"/>
    <lineage>
        <taxon>Bacteria</taxon>
        <taxon>Bacillati</taxon>
        <taxon>Actinomycetota</taxon>
        <taxon>Actinomycetes</taxon>
        <taxon>Micromonosporales</taxon>
        <taxon>Micromonosporaceae</taxon>
        <taxon>Hamadaea</taxon>
    </lineage>
</organism>
<evidence type="ECO:0000256" key="5">
    <source>
        <dbReference type="ARBA" id="ARBA00022679"/>
    </source>
</evidence>
<protein>
    <recommendedName>
        <fullName evidence="3">tRNA (guanine(46)-N(7))-methyltransferase</fullName>
        <ecNumber evidence="3">2.1.1.33</ecNumber>
    </recommendedName>
</protein>
<sequence>MVTPPFAALAASRLRPGGEWRLATDWADYAEQMVRVLDAEPGLRGWRGRSLGRAAGDEVRAQGDCRRPRHRRPGAARIG</sequence>
<evidence type="ECO:0000256" key="1">
    <source>
        <dbReference type="ARBA" id="ARBA00000142"/>
    </source>
</evidence>
<dbReference type="InterPro" id="IPR003358">
    <property type="entry name" value="tRNA_(Gua-N-7)_MeTrfase_Trmb"/>
</dbReference>